<dbReference type="OrthoDB" id="2020852at2759"/>
<name>A0A8H7RTZ5_9FUNG</name>
<feature type="coiled-coil region" evidence="6">
    <location>
        <begin position="62"/>
        <end position="131"/>
    </location>
</feature>
<feature type="compositionally biased region" description="Basic and acidic residues" evidence="7">
    <location>
        <begin position="201"/>
        <end position="214"/>
    </location>
</feature>
<evidence type="ECO:0000256" key="6">
    <source>
        <dbReference type="SAM" id="Coils"/>
    </source>
</evidence>
<dbReference type="EMBL" id="JAEPRB010000318">
    <property type="protein sequence ID" value="KAG2217202.1"/>
    <property type="molecule type" value="Genomic_DNA"/>
</dbReference>
<reference evidence="9 10" key="1">
    <citation type="submission" date="2020-12" db="EMBL/GenBank/DDBJ databases">
        <title>Metabolic potential, ecology and presence of endohyphal bacteria is reflected in genomic diversity of Mucoromycotina.</title>
        <authorList>
            <person name="Muszewska A."/>
            <person name="Okrasinska A."/>
            <person name="Steczkiewicz K."/>
            <person name="Drgas O."/>
            <person name="Orlowska M."/>
            <person name="Perlinska-Lenart U."/>
            <person name="Aleksandrzak-Piekarczyk T."/>
            <person name="Szatraj K."/>
            <person name="Zielenkiewicz U."/>
            <person name="Pilsyk S."/>
            <person name="Malc E."/>
            <person name="Mieczkowski P."/>
            <person name="Kruszewska J.S."/>
            <person name="Biernat P."/>
            <person name="Pawlowska J."/>
        </authorList>
    </citation>
    <scope>NUCLEOTIDE SEQUENCE [LARGE SCALE GENOMIC DNA]</scope>
    <source>
        <strain evidence="9 10">CBS 142.35</strain>
    </source>
</reference>
<dbReference type="GO" id="GO:0005737">
    <property type="term" value="C:cytoplasm"/>
    <property type="evidence" value="ECO:0007669"/>
    <property type="project" value="UniProtKB-ARBA"/>
</dbReference>
<feature type="region of interest" description="Disordered" evidence="7">
    <location>
        <begin position="180"/>
        <end position="215"/>
    </location>
</feature>
<evidence type="ECO:0000256" key="7">
    <source>
        <dbReference type="SAM" id="MobiDB-lite"/>
    </source>
</evidence>
<comment type="caution">
    <text evidence="9">The sequence shown here is derived from an EMBL/GenBank/DDBJ whole genome shotgun (WGS) entry which is preliminary data.</text>
</comment>
<dbReference type="Pfam" id="PF10495">
    <property type="entry name" value="PACT_coil_coil"/>
    <property type="match status" value="1"/>
</dbReference>
<evidence type="ECO:0000313" key="10">
    <source>
        <dbReference type="Proteomes" id="UP000646827"/>
    </source>
</evidence>
<dbReference type="Proteomes" id="UP000646827">
    <property type="component" value="Unassembled WGS sequence"/>
</dbReference>
<evidence type="ECO:0000256" key="2">
    <source>
        <dbReference type="ARBA" id="ARBA00022490"/>
    </source>
</evidence>
<dbReference type="AlphaFoldDB" id="A0A8H7RTZ5"/>
<evidence type="ECO:0000259" key="8">
    <source>
        <dbReference type="Pfam" id="PF10495"/>
    </source>
</evidence>
<feature type="compositionally biased region" description="Basic and acidic residues" evidence="7">
    <location>
        <begin position="180"/>
        <end position="189"/>
    </location>
</feature>
<evidence type="ECO:0000256" key="4">
    <source>
        <dbReference type="ARBA" id="ARBA00023054"/>
    </source>
</evidence>
<evidence type="ECO:0000256" key="1">
    <source>
        <dbReference type="ARBA" id="ARBA00004267"/>
    </source>
</evidence>
<feature type="domain" description="Pericentrin/AKAP-450 centrosomal targeting" evidence="8">
    <location>
        <begin position="232"/>
        <end position="300"/>
    </location>
</feature>
<evidence type="ECO:0000313" key="9">
    <source>
        <dbReference type="EMBL" id="KAG2217202.1"/>
    </source>
</evidence>
<keyword evidence="10" id="KW-1185">Reference proteome</keyword>
<comment type="subcellular location">
    <subcellularLocation>
        <location evidence="1">Cytoplasm</location>
        <location evidence="1">Cytoskeleton</location>
        <location evidence="1">Microtubule organizing center</location>
    </subcellularLocation>
</comment>
<keyword evidence="3" id="KW-0597">Phosphoprotein</keyword>
<proteinExistence type="predicted"/>
<organism evidence="9 10">
    <name type="scientific">Circinella minor</name>
    <dbReference type="NCBI Taxonomy" id="1195481"/>
    <lineage>
        <taxon>Eukaryota</taxon>
        <taxon>Fungi</taxon>
        <taxon>Fungi incertae sedis</taxon>
        <taxon>Mucoromycota</taxon>
        <taxon>Mucoromycotina</taxon>
        <taxon>Mucoromycetes</taxon>
        <taxon>Mucorales</taxon>
        <taxon>Lichtheimiaceae</taxon>
        <taxon>Circinella</taxon>
    </lineage>
</organism>
<evidence type="ECO:0000256" key="5">
    <source>
        <dbReference type="ARBA" id="ARBA00023212"/>
    </source>
</evidence>
<keyword evidence="5" id="KW-0206">Cytoskeleton</keyword>
<gene>
    <name evidence="9" type="ORF">INT45_005411</name>
</gene>
<dbReference type="InterPro" id="IPR019528">
    <property type="entry name" value="PACT_domain"/>
</dbReference>
<protein>
    <recommendedName>
        <fullName evidence="8">Pericentrin/AKAP-450 centrosomal targeting domain-containing protein</fullName>
    </recommendedName>
</protein>
<evidence type="ECO:0000256" key="3">
    <source>
        <dbReference type="ARBA" id="ARBA00022553"/>
    </source>
</evidence>
<dbReference type="GO" id="GO:0005815">
    <property type="term" value="C:microtubule organizing center"/>
    <property type="evidence" value="ECO:0007669"/>
    <property type="project" value="UniProtKB-SubCell"/>
</dbReference>
<sequence length="306" mass="35610">MSVSADFSSDIFNKDLPQSSLIIDRSNSRSGAKFHNVPRTLFDEIGREFNDHDDLFSWKALVRRLREENASLLSTIQSTRDELSQLLNDKTRLEDIVTSQEDTIHSLQNQLDSIMIEREQQKQQVEAAAAAVMTGNDEIDQYQLKKKEEDTEQLDGVLHQQEHARLNNLFERKAQLIEQQRDNEKEKDNISPLSPFPTYHTEQRQRERSEHNSSTDRLLVAVHEAQDGYAIERERRIELVFQKRYLMLVNKSLESCESQTLEYLKELGIPHNIRQPSLSPTSKWRACFNAVIAVYRLRKLISGENE</sequence>
<keyword evidence="4 6" id="KW-0175">Coiled coil</keyword>
<accession>A0A8H7RTZ5</accession>
<keyword evidence="2" id="KW-0963">Cytoplasm</keyword>